<gene>
    <name evidence="3" type="ORF">MKZ38_005208</name>
</gene>
<feature type="transmembrane region" description="Helical" evidence="1">
    <location>
        <begin position="437"/>
        <end position="458"/>
    </location>
</feature>
<feature type="transmembrane region" description="Helical" evidence="1">
    <location>
        <begin position="231"/>
        <end position="254"/>
    </location>
</feature>
<keyword evidence="1" id="KW-1133">Transmembrane helix</keyword>
<evidence type="ECO:0000256" key="1">
    <source>
        <dbReference type="SAM" id="Phobius"/>
    </source>
</evidence>
<comment type="caution">
    <text evidence="3">The sequence shown here is derived from an EMBL/GenBank/DDBJ whole genome shotgun (WGS) entry which is preliminary data.</text>
</comment>
<proteinExistence type="predicted"/>
<keyword evidence="1" id="KW-0472">Membrane</keyword>
<feature type="transmembrane region" description="Helical" evidence="1">
    <location>
        <begin position="514"/>
        <end position="537"/>
    </location>
</feature>
<name>A0AAD5WUC4_9PEZI</name>
<feature type="transmembrane region" description="Helical" evidence="1">
    <location>
        <begin position="81"/>
        <end position="98"/>
    </location>
</feature>
<sequence>MFAGQTAVYEGSCKKSRDIEWGLFSIINVFVVILVGGANYVFQVMSSPTRPEVSMAHGMKRFLDIGVPSLRNLKHISNTRVFIILAVLLSATVTQVIYNSVIYISQTAVAHDVLFVTQSFLDGAQVSNASSTNQGGLSRIQVQDLQARAGRGELTNLTSDMCFSSFSAEFQTEFDAVILVTDLLSASSSLIQTTEPGTSLEQFDEGGEMEISGHSILYCLAQPSSLQSCAVVLNGSTLGIVALLNLISVVAIAMSLRKRLFEPLVTLGDTISSFLEHPDPTTRGGCLMTKSDAYQGRWGQCEAKYWVPRQAMWFSAPSIPIWFITVLTYIVTLALAASGLAVNIATSPKKTPSAFGEGRVESALVLPSGTSAATASILAALPHLLLAGLYLSVNSVLTSYFLSHEFSLFAVSLRSLRVSSSPKGSQSTSLFLTLPRPYSWALLTLFAAMGFVLSQSVFVMRITFVASSSANFASSLLSDAQMRSTVSFPTASPAWTVTLAAEASASEAGAALTAIGISGAGLLALMILLGALAALVVNLGFRRPSSPGLDPVTGTPAPNPLVLRGGSCSAVIAARCPKSPMENDLSVRLMQWGVLRGAEGMNIGHCGFSARRVGVMEGGSSYA</sequence>
<feature type="transmembrane region" description="Helical" evidence="1">
    <location>
        <begin position="21"/>
        <end position="42"/>
    </location>
</feature>
<accession>A0AAD5WUC4</accession>
<dbReference type="EMBL" id="JAKWBI020000030">
    <property type="protein sequence ID" value="KAJ2905564.1"/>
    <property type="molecule type" value="Genomic_DNA"/>
</dbReference>
<dbReference type="InterPro" id="IPR046623">
    <property type="entry name" value="DUF6536"/>
</dbReference>
<organism evidence="3 4">
    <name type="scientific">Zalerion maritima</name>
    <dbReference type="NCBI Taxonomy" id="339359"/>
    <lineage>
        <taxon>Eukaryota</taxon>
        <taxon>Fungi</taxon>
        <taxon>Dikarya</taxon>
        <taxon>Ascomycota</taxon>
        <taxon>Pezizomycotina</taxon>
        <taxon>Sordariomycetes</taxon>
        <taxon>Lulworthiomycetidae</taxon>
        <taxon>Lulworthiales</taxon>
        <taxon>Lulworthiaceae</taxon>
        <taxon>Zalerion</taxon>
    </lineage>
</organism>
<feature type="domain" description="DUF6536" evidence="2">
    <location>
        <begin position="4"/>
        <end position="121"/>
    </location>
</feature>
<dbReference type="AlphaFoldDB" id="A0AAD5WUC4"/>
<dbReference type="PANTHER" id="PTHR35395:SF1">
    <property type="entry name" value="DUF6536 DOMAIN-CONTAINING PROTEIN"/>
    <property type="match status" value="1"/>
</dbReference>
<dbReference type="Pfam" id="PF20163">
    <property type="entry name" value="DUF6536"/>
    <property type="match status" value="1"/>
</dbReference>
<evidence type="ECO:0000259" key="2">
    <source>
        <dbReference type="Pfam" id="PF20163"/>
    </source>
</evidence>
<keyword evidence="4" id="KW-1185">Reference proteome</keyword>
<feature type="transmembrane region" description="Helical" evidence="1">
    <location>
        <begin position="363"/>
        <end position="391"/>
    </location>
</feature>
<evidence type="ECO:0000313" key="3">
    <source>
        <dbReference type="EMBL" id="KAJ2905564.1"/>
    </source>
</evidence>
<dbReference type="PANTHER" id="PTHR35395">
    <property type="entry name" value="DUF6536 DOMAIN-CONTAINING PROTEIN"/>
    <property type="match status" value="1"/>
</dbReference>
<dbReference type="Proteomes" id="UP001201980">
    <property type="component" value="Unassembled WGS sequence"/>
</dbReference>
<reference evidence="3" key="1">
    <citation type="submission" date="2022-07" db="EMBL/GenBank/DDBJ databases">
        <title>Draft genome sequence of Zalerion maritima ATCC 34329, a (micro)plastics degrading marine fungus.</title>
        <authorList>
            <person name="Paco A."/>
            <person name="Goncalves M.F.M."/>
            <person name="Rocha-Santos T.A.P."/>
            <person name="Alves A."/>
        </authorList>
    </citation>
    <scope>NUCLEOTIDE SEQUENCE</scope>
    <source>
        <strain evidence="3">ATCC 34329</strain>
    </source>
</reference>
<feature type="transmembrane region" description="Helical" evidence="1">
    <location>
        <begin position="319"/>
        <end position="342"/>
    </location>
</feature>
<keyword evidence="1" id="KW-0812">Transmembrane</keyword>
<evidence type="ECO:0000313" key="4">
    <source>
        <dbReference type="Proteomes" id="UP001201980"/>
    </source>
</evidence>
<protein>
    <recommendedName>
        <fullName evidence="2">DUF6536 domain-containing protein</fullName>
    </recommendedName>
</protein>